<evidence type="ECO:0000313" key="2">
    <source>
        <dbReference type="EMBL" id="OAY42320.1"/>
    </source>
</evidence>
<dbReference type="AlphaFoldDB" id="A0A2C9VCS9"/>
<keyword evidence="3" id="KW-1185">Reference proteome</keyword>
<accession>A0A2C9VCS9</accession>
<evidence type="ECO:0000313" key="3">
    <source>
        <dbReference type="Proteomes" id="UP000091857"/>
    </source>
</evidence>
<feature type="signal peptide" evidence="1">
    <location>
        <begin position="1"/>
        <end position="21"/>
    </location>
</feature>
<proteinExistence type="predicted"/>
<keyword evidence="1" id="KW-0732">Signal</keyword>
<dbReference type="Proteomes" id="UP000091857">
    <property type="component" value="Chromosome 9"/>
</dbReference>
<organism evidence="2 3">
    <name type="scientific">Manihot esculenta</name>
    <name type="common">Cassava</name>
    <name type="synonym">Jatropha manihot</name>
    <dbReference type="NCBI Taxonomy" id="3983"/>
    <lineage>
        <taxon>Eukaryota</taxon>
        <taxon>Viridiplantae</taxon>
        <taxon>Streptophyta</taxon>
        <taxon>Embryophyta</taxon>
        <taxon>Tracheophyta</taxon>
        <taxon>Spermatophyta</taxon>
        <taxon>Magnoliopsida</taxon>
        <taxon>eudicotyledons</taxon>
        <taxon>Gunneridae</taxon>
        <taxon>Pentapetalae</taxon>
        <taxon>rosids</taxon>
        <taxon>fabids</taxon>
        <taxon>Malpighiales</taxon>
        <taxon>Euphorbiaceae</taxon>
        <taxon>Crotonoideae</taxon>
        <taxon>Manihoteae</taxon>
        <taxon>Manihot</taxon>
    </lineage>
</organism>
<dbReference type="EMBL" id="CM004395">
    <property type="protein sequence ID" value="OAY42320.1"/>
    <property type="molecule type" value="Genomic_DNA"/>
</dbReference>
<name>A0A2C9VCS9_MANES</name>
<reference evidence="3" key="1">
    <citation type="journal article" date="2016" name="Nat. Biotechnol.">
        <title>Sequencing wild and cultivated cassava and related species reveals extensive interspecific hybridization and genetic diversity.</title>
        <authorList>
            <person name="Bredeson J.V."/>
            <person name="Lyons J.B."/>
            <person name="Prochnik S.E."/>
            <person name="Wu G.A."/>
            <person name="Ha C.M."/>
            <person name="Edsinger-Gonzales E."/>
            <person name="Grimwood J."/>
            <person name="Schmutz J."/>
            <person name="Rabbi I.Y."/>
            <person name="Egesi C."/>
            <person name="Nauluvula P."/>
            <person name="Lebot V."/>
            <person name="Ndunguru J."/>
            <person name="Mkamilo G."/>
            <person name="Bart R.S."/>
            <person name="Setter T.L."/>
            <person name="Gleadow R.M."/>
            <person name="Kulakow P."/>
            <person name="Ferguson M.E."/>
            <person name="Rounsley S."/>
            <person name="Rokhsar D.S."/>
        </authorList>
    </citation>
    <scope>NUCLEOTIDE SEQUENCE [LARGE SCALE GENOMIC DNA]</scope>
    <source>
        <strain evidence="3">cv. AM560-2</strain>
    </source>
</reference>
<gene>
    <name evidence="2" type="ORF">MANES_09G170600v8</name>
</gene>
<sequence>MKKSWLCPCWGSMELVQWVRLLNLLLKLGCDPSFQILVCSYCNFMETSSCKLVCIRM</sequence>
<feature type="chain" id="PRO_5013379271" evidence="1">
    <location>
        <begin position="22"/>
        <end position="57"/>
    </location>
</feature>
<protein>
    <submittedName>
        <fullName evidence="2">Uncharacterized protein</fullName>
    </submittedName>
</protein>
<evidence type="ECO:0000256" key="1">
    <source>
        <dbReference type="SAM" id="SignalP"/>
    </source>
</evidence>
<dbReference type="Gramene" id="Manes.09G170600.1.v8.1">
    <property type="protein sequence ID" value="Manes.09G170600.1.v8.1.CDS.1"/>
    <property type="gene ID" value="Manes.09G170600.v8.1"/>
</dbReference>
<comment type="caution">
    <text evidence="2">The sequence shown here is derived from an EMBL/GenBank/DDBJ whole genome shotgun (WGS) entry which is preliminary data.</text>
</comment>